<name>A0ABS8YJQ5_9BACL</name>
<reference evidence="5 6" key="1">
    <citation type="submission" date="2021-11" db="EMBL/GenBank/DDBJ databases">
        <title>Draft genome sequence of Paenibacillus profundus YoMME, a new Gram-positive bacteria with exoelectrogenic properties.</title>
        <authorList>
            <person name="Hubenova Y."/>
            <person name="Hubenova E."/>
            <person name="Manasiev Y."/>
            <person name="Peykov S."/>
            <person name="Mitov M."/>
        </authorList>
    </citation>
    <scope>NUCLEOTIDE SEQUENCE [LARGE SCALE GENOMIC DNA]</scope>
    <source>
        <strain evidence="5 6">YoMME</strain>
    </source>
</reference>
<sequence length="212" mass="24438">MPTKMAFFDIDKTITRHDSMLLFVKYGIAKKPKAMIHLFSIAWNLLLYKLRRIPADKAKQAFFHAIAYMDEADLEAFYDDILVKDMYQDAVAELKRKKAQGFHVLLVTASPHAYMKYFTKLGCVDDIIGTRLEMRGGRYTRKIQGVNCKGEEKAVRIQEYLNRHQLAIDYEASCAYSDCMSDLPMFKLVGNGYLIHSNKGQSEGLEEKRWSS</sequence>
<evidence type="ECO:0000313" key="5">
    <source>
        <dbReference type="EMBL" id="MCE5170580.1"/>
    </source>
</evidence>
<dbReference type="PANTHER" id="PTHR43344:SF13">
    <property type="entry name" value="PHOSPHATASE RV3661-RELATED"/>
    <property type="match status" value="1"/>
</dbReference>
<gene>
    <name evidence="5" type="ORF">LQV63_14790</name>
</gene>
<evidence type="ECO:0000256" key="4">
    <source>
        <dbReference type="ARBA" id="ARBA00022842"/>
    </source>
</evidence>
<dbReference type="NCBIfam" id="TIGR01488">
    <property type="entry name" value="HAD-SF-IB"/>
    <property type="match status" value="1"/>
</dbReference>
<keyword evidence="4" id="KW-0460">Magnesium</keyword>
<dbReference type="NCBIfam" id="TIGR01490">
    <property type="entry name" value="HAD-SF-IB-hyp1"/>
    <property type="match status" value="1"/>
</dbReference>
<keyword evidence="6" id="KW-1185">Reference proteome</keyword>
<organism evidence="5 6">
    <name type="scientific">Paenibacillus profundus</name>
    <dbReference type="NCBI Taxonomy" id="1173085"/>
    <lineage>
        <taxon>Bacteria</taxon>
        <taxon>Bacillati</taxon>
        <taxon>Bacillota</taxon>
        <taxon>Bacilli</taxon>
        <taxon>Bacillales</taxon>
        <taxon>Paenibacillaceae</taxon>
        <taxon>Paenibacillus</taxon>
    </lineage>
</organism>
<protein>
    <submittedName>
        <fullName evidence="5">HAD-IB family hydrolase</fullName>
    </submittedName>
</protein>
<dbReference type="InterPro" id="IPR050582">
    <property type="entry name" value="HAD-like_SerB"/>
</dbReference>
<dbReference type="InterPro" id="IPR023214">
    <property type="entry name" value="HAD_sf"/>
</dbReference>
<dbReference type="EMBL" id="JAJNBZ010000011">
    <property type="protein sequence ID" value="MCE5170580.1"/>
    <property type="molecule type" value="Genomic_DNA"/>
</dbReference>
<evidence type="ECO:0000313" key="6">
    <source>
        <dbReference type="Proteomes" id="UP001199916"/>
    </source>
</evidence>
<evidence type="ECO:0000256" key="3">
    <source>
        <dbReference type="ARBA" id="ARBA00022801"/>
    </source>
</evidence>
<evidence type="ECO:0000256" key="2">
    <source>
        <dbReference type="ARBA" id="ARBA00022723"/>
    </source>
</evidence>
<keyword evidence="2" id="KW-0479">Metal-binding</keyword>
<accession>A0ABS8YJQ5</accession>
<dbReference type="RefSeq" id="WP_233697277.1">
    <property type="nucleotide sequence ID" value="NZ_JAJNBZ010000011.1"/>
</dbReference>
<comment type="caution">
    <text evidence="5">The sequence shown here is derived from an EMBL/GenBank/DDBJ whole genome shotgun (WGS) entry which is preliminary data.</text>
</comment>
<dbReference type="InterPro" id="IPR036412">
    <property type="entry name" value="HAD-like_sf"/>
</dbReference>
<dbReference type="InterPro" id="IPR006385">
    <property type="entry name" value="HAD_hydro_SerB1"/>
</dbReference>
<dbReference type="SUPFAM" id="SSF56784">
    <property type="entry name" value="HAD-like"/>
    <property type="match status" value="1"/>
</dbReference>
<dbReference type="GO" id="GO:0016787">
    <property type="term" value="F:hydrolase activity"/>
    <property type="evidence" value="ECO:0007669"/>
    <property type="project" value="UniProtKB-KW"/>
</dbReference>
<dbReference type="PANTHER" id="PTHR43344">
    <property type="entry name" value="PHOSPHOSERINE PHOSPHATASE"/>
    <property type="match status" value="1"/>
</dbReference>
<keyword evidence="3 5" id="KW-0378">Hydrolase</keyword>
<dbReference type="Gene3D" id="1.20.1440.100">
    <property type="entry name" value="SG protein - dephosphorylation function"/>
    <property type="match status" value="1"/>
</dbReference>
<comment type="similarity">
    <text evidence="1">Belongs to the HAD-like hydrolase superfamily. SerB family.</text>
</comment>
<dbReference type="Proteomes" id="UP001199916">
    <property type="component" value="Unassembled WGS sequence"/>
</dbReference>
<dbReference type="Gene3D" id="3.40.50.1000">
    <property type="entry name" value="HAD superfamily/HAD-like"/>
    <property type="match status" value="1"/>
</dbReference>
<evidence type="ECO:0000256" key="1">
    <source>
        <dbReference type="ARBA" id="ARBA00009184"/>
    </source>
</evidence>
<proteinExistence type="inferred from homology"/>
<dbReference type="Pfam" id="PF12710">
    <property type="entry name" value="HAD"/>
    <property type="match status" value="1"/>
</dbReference>